<comment type="caution">
    <text evidence="2">The sequence shown here is derived from an EMBL/GenBank/DDBJ whole genome shotgun (WGS) entry which is preliminary data.</text>
</comment>
<sequence>MKTLITLLSSLLIVSSLSACQSGSSALPLTSVVRLQAQASSRVVYHVVPDAKSGTWLIKREGIAQAVGSFRTKEEAVAAGRAFGRSHALGQLIVHKANGQIEIEYTYGNDPAHTVG</sequence>
<evidence type="ECO:0000313" key="2">
    <source>
        <dbReference type="EMBL" id="PIW17247.1"/>
    </source>
</evidence>
<dbReference type="PROSITE" id="PS51257">
    <property type="entry name" value="PROKAR_LIPOPROTEIN"/>
    <property type="match status" value="1"/>
</dbReference>
<gene>
    <name evidence="2" type="ORF">COW36_09770</name>
</gene>
<dbReference type="Pfam" id="PF09954">
    <property type="entry name" value="DUF2188"/>
    <property type="match status" value="1"/>
</dbReference>
<organism evidence="2 3">
    <name type="scientific">bacterium (Candidatus Blackallbacteria) CG17_big_fil_post_rev_8_21_14_2_50_48_46</name>
    <dbReference type="NCBI Taxonomy" id="2014261"/>
    <lineage>
        <taxon>Bacteria</taxon>
        <taxon>Candidatus Blackallbacteria</taxon>
    </lineage>
</organism>
<dbReference type="Proteomes" id="UP000231019">
    <property type="component" value="Unassembled WGS sequence"/>
</dbReference>
<reference evidence="2 3" key="1">
    <citation type="submission" date="2017-09" db="EMBL/GenBank/DDBJ databases">
        <title>Depth-based differentiation of microbial function through sediment-hosted aquifers and enrichment of novel symbionts in the deep terrestrial subsurface.</title>
        <authorList>
            <person name="Probst A.J."/>
            <person name="Ladd B."/>
            <person name="Jarett J.K."/>
            <person name="Geller-Mcgrath D.E."/>
            <person name="Sieber C.M."/>
            <person name="Emerson J.B."/>
            <person name="Anantharaman K."/>
            <person name="Thomas B.C."/>
            <person name="Malmstrom R."/>
            <person name="Stieglmeier M."/>
            <person name="Klingl A."/>
            <person name="Woyke T."/>
            <person name="Ryan C.M."/>
            <person name="Banfield J.F."/>
        </authorList>
    </citation>
    <scope>NUCLEOTIDE SEQUENCE [LARGE SCALE GENOMIC DNA]</scope>
    <source>
        <strain evidence="2">CG17_big_fil_post_rev_8_21_14_2_50_48_46</strain>
    </source>
</reference>
<dbReference type="InterPro" id="IPR018691">
    <property type="entry name" value="DUF2188"/>
</dbReference>
<accession>A0A2M7G5W6</accession>
<keyword evidence="1" id="KW-0732">Signal</keyword>
<evidence type="ECO:0000313" key="3">
    <source>
        <dbReference type="Proteomes" id="UP000231019"/>
    </source>
</evidence>
<proteinExistence type="predicted"/>
<feature type="signal peptide" evidence="1">
    <location>
        <begin position="1"/>
        <end position="19"/>
    </location>
</feature>
<protein>
    <recommendedName>
        <fullName evidence="4">DUF2188 domain-containing protein</fullName>
    </recommendedName>
</protein>
<evidence type="ECO:0000256" key="1">
    <source>
        <dbReference type="SAM" id="SignalP"/>
    </source>
</evidence>
<name>A0A2M7G5W6_9BACT</name>
<feature type="chain" id="PRO_5014928451" description="DUF2188 domain-containing protein" evidence="1">
    <location>
        <begin position="20"/>
        <end position="116"/>
    </location>
</feature>
<dbReference type="AlphaFoldDB" id="A0A2M7G5W6"/>
<dbReference type="EMBL" id="PFFQ01000026">
    <property type="protein sequence ID" value="PIW17247.1"/>
    <property type="molecule type" value="Genomic_DNA"/>
</dbReference>
<evidence type="ECO:0008006" key="4">
    <source>
        <dbReference type="Google" id="ProtNLM"/>
    </source>
</evidence>